<dbReference type="AlphaFoldDB" id="A0AAV7P5X2"/>
<gene>
    <name evidence="1" type="ORF">NDU88_001484</name>
</gene>
<reference evidence="1" key="1">
    <citation type="journal article" date="2022" name="bioRxiv">
        <title>Sequencing and chromosome-scale assembly of the giantPleurodeles waltlgenome.</title>
        <authorList>
            <person name="Brown T."/>
            <person name="Elewa A."/>
            <person name="Iarovenko S."/>
            <person name="Subramanian E."/>
            <person name="Araus A.J."/>
            <person name="Petzold A."/>
            <person name="Susuki M."/>
            <person name="Suzuki K.-i.T."/>
            <person name="Hayashi T."/>
            <person name="Toyoda A."/>
            <person name="Oliveira C."/>
            <person name="Osipova E."/>
            <person name="Leigh N.D."/>
            <person name="Simon A."/>
            <person name="Yun M.H."/>
        </authorList>
    </citation>
    <scope>NUCLEOTIDE SEQUENCE</scope>
    <source>
        <strain evidence="1">20211129_DDA</strain>
        <tissue evidence="1">Liver</tissue>
    </source>
</reference>
<comment type="caution">
    <text evidence="1">The sequence shown here is derived from an EMBL/GenBank/DDBJ whole genome shotgun (WGS) entry which is preliminary data.</text>
</comment>
<dbReference type="EMBL" id="JANPWB010000011">
    <property type="protein sequence ID" value="KAJ1123011.1"/>
    <property type="molecule type" value="Genomic_DNA"/>
</dbReference>
<dbReference type="Proteomes" id="UP001066276">
    <property type="component" value="Chromosome 7"/>
</dbReference>
<keyword evidence="2" id="KW-1185">Reference proteome</keyword>
<evidence type="ECO:0000313" key="1">
    <source>
        <dbReference type="EMBL" id="KAJ1123011.1"/>
    </source>
</evidence>
<name>A0AAV7P5X2_PLEWA</name>
<accession>A0AAV7P5X2</accession>
<organism evidence="1 2">
    <name type="scientific">Pleurodeles waltl</name>
    <name type="common">Iberian ribbed newt</name>
    <dbReference type="NCBI Taxonomy" id="8319"/>
    <lineage>
        <taxon>Eukaryota</taxon>
        <taxon>Metazoa</taxon>
        <taxon>Chordata</taxon>
        <taxon>Craniata</taxon>
        <taxon>Vertebrata</taxon>
        <taxon>Euteleostomi</taxon>
        <taxon>Amphibia</taxon>
        <taxon>Batrachia</taxon>
        <taxon>Caudata</taxon>
        <taxon>Salamandroidea</taxon>
        <taxon>Salamandridae</taxon>
        <taxon>Pleurodelinae</taxon>
        <taxon>Pleurodeles</taxon>
    </lineage>
</organism>
<protein>
    <submittedName>
        <fullName evidence="1">Uncharacterized protein</fullName>
    </submittedName>
</protein>
<proteinExistence type="predicted"/>
<evidence type="ECO:0000313" key="2">
    <source>
        <dbReference type="Proteomes" id="UP001066276"/>
    </source>
</evidence>
<sequence length="156" mass="17754">MMEHLNSGTQPERLLPLTPLLSDQQAVDPENHPNSPTSVEGKRDAVLASIEQSSVSLENKIFLVAIDFRLLRDDHQKLSDKVHIAEQSLATFQMQTHDMQSQLHTLSERAHTLVEYAEGRSRQNIRMMGLPENAECWDVRSYLESWICSFIPAESL</sequence>